<dbReference type="InterPro" id="IPR014756">
    <property type="entry name" value="Ig_E-set"/>
</dbReference>
<dbReference type="SUPFAM" id="SSF81296">
    <property type="entry name" value="E set domains"/>
    <property type="match status" value="1"/>
</dbReference>
<reference evidence="8" key="2">
    <citation type="submission" date="2012-08" db="EMBL/GenBank/DDBJ databases">
        <title>Finished genome of Desulfosporosinus meridiei DSM 13257.</title>
        <authorList>
            <person name="Huntemann M."/>
            <person name="Wei C.-L."/>
            <person name="Han J."/>
            <person name="Detter J.C."/>
            <person name="Han C."/>
            <person name="Davenport K."/>
            <person name="Daligault H."/>
            <person name="Erkkila T."/>
            <person name="Gu W."/>
            <person name="Munk A.C.C."/>
            <person name="Teshima H."/>
            <person name="Xu Y."/>
            <person name="Chain P."/>
            <person name="Tapia R."/>
            <person name="Chen A."/>
            <person name="Krypides N."/>
            <person name="Mavromatis K."/>
            <person name="Markowitz V."/>
            <person name="Szeto E."/>
            <person name="Ivanova N."/>
            <person name="Mikhailova N."/>
            <person name="Ovchinnikova G."/>
            <person name="Pagani I."/>
            <person name="Pati A."/>
            <person name="Goodwin L."/>
            <person name="Peters L."/>
            <person name="Pitluck S."/>
            <person name="Woyke T."/>
            <person name="Pester M."/>
            <person name="Spring S."/>
            <person name="Ollivier B."/>
            <person name="Rattei T."/>
            <person name="Klenk H.-P."/>
            <person name="Wagner M."/>
            <person name="Loy A."/>
        </authorList>
    </citation>
    <scope>NUCLEOTIDE SEQUENCE [LARGE SCALE GENOMIC DNA]</scope>
    <source>
        <strain evidence="8">ATCC BAA-275 / DSM 13257 / NCIMB 13706 / S10</strain>
    </source>
</reference>
<dbReference type="PANTHER" id="PTHR19372">
    <property type="entry name" value="SULFITE REDUCTASE"/>
    <property type="match status" value="1"/>
</dbReference>
<dbReference type="STRING" id="768704.Desmer_3533"/>
<keyword evidence="4" id="KW-0560">Oxidoreductase</keyword>
<dbReference type="InterPro" id="IPR008335">
    <property type="entry name" value="Mopterin_OxRdtase_euk"/>
</dbReference>
<keyword evidence="2" id="KW-0500">Molybdenum</keyword>
<gene>
    <name evidence="7" type="ordered locus">Desmer_3533</name>
</gene>
<dbReference type="GO" id="GO:0006790">
    <property type="term" value="P:sulfur compound metabolic process"/>
    <property type="evidence" value="ECO:0007669"/>
    <property type="project" value="TreeGrafter"/>
</dbReference>
<dbReference type="InterPro" id="IPR005066">
    <property type="entry name" value="MoCF_OxRdtse_dimer"/>
</dbReference>
<dbReference type="Pfam" id="PF03404">
    <property type="entry name" value="Mo-co_dimer"/>
    <property type="match status" value="1"/>
</dbReference>
<organism evidence="7 8">
    <name type="scientific">Desulfosporosinus meridiei (strain ATCC BAA-275 / DSM 13257 / KCTC 12902 / NCIMB 13706 / S10)</name>
    <dbReference type="NCBI Taxonomy" id="768704"/>
    <lineage>
        <taxon>Bacteria</taxon>
        <taxon>Bacillati</taxon>
        <taxon>Bacillota</taxon>
        <taxon>Clostridia</taxon>
        <taxon>Eubacteriales</taxon>
        <taxon>Desulfitobacteriaceae</taxon>
        <taxon>Desulfosporosinus</taxon>
    </lineage>
</organism>
<evidence type="ECO:0000256" key="1">
    <source>
        <dbReference type="ARBA" id="ARBA00001924"/>
    </source>
</evidence>
<dbReference type="RefSeq" id="WP_014904285.1">
    <property type="nucleotide sequence ID" value="NC_018515.1"/>
</dbReference>
<dbReference type="CDD" id="cd02110">
    <property type="entry name" value="SO_family_Moco_dimer"/>
    <property type="match status" value="1"/>
</dbReference>
<dbReference type="EMBL" id="CP003629">
    <property type="protein sequence ID" value="AFQ45376.1"/>
    <property type="molecule type" value="Genomic_DNA"/>
</dbReference>
<dbReference type="KEGG" id="dmi:Desmer_3533"/>
<dbReference type="GO" id="GO:0020037">
    <property type="term" value="F:heme binding"/>
    <property type="evidence" value="ECO:0007669"/>
    <property type="project" value="TreeGrafter"/>
</dbReference>
<dbReference type="PANTHER" id="PTHR19372:SF7">
    <property type="entry name" value="SULFITE OXIDASE, MITOCHONDRIAL"/>
    <property type="match status" value="1"/>
</dbReference>
<keyword evidence="8" id="KW-1185">Reference proteome</keyword>
<dbReference type="Proteomes" id="UP000005262">
    <property type="component" value="Chromosome"/>
</dbReference>
<dbReference type="eggNOG" id="COG2041">
    <property type="taxonomic scope" value="Bacteria"/>
</dbReference>
<dbReference type="InterPro" id="IPR000572">
    <property type="entry name" value="OxRdtase_Mopterin-bd_dom"/>
</dbReference>
<feature type="domain" description="Oxidoreductase molybdopterin-binding" evidence="5">
    <location>
        <begin position="44"/>
        <end position="217"/>
    </location>
</feature>
<accession>J7J343</accession>
<evidence type="ECO:0000256" key="2">
    <source>
        <dbReference type="ARBA" id="ARBA00022505"/>
    </source>
</evidence>
<sequence length="355" mass="41155">MDIEKPAITPYLTTRKLNPENQETPIHFLRQTITPTEYFFIRNHFEYPLQTQEAFFLPIAGEAMRPTIFTYQDIIRMPSKHLTLPLECSGNNRAFFDPKVYGEQWEDGAISQGLWKGVPLKDLLALIGLKSTSLEVVFEAYDYGKRKDLAGKFHFTRSLPIQKALHPDTLIAYELNGKPIPYKHGYPLRLIVPQWYAMASIKWLKRIVVIDHHFKGPYQEIDYNYFPYKDNDLGKTPVTQINVNSVIQQPVNRSILDNGKHIIEGFAWTGTGVIIEVEVTTDGGESWHKANLVQEQSPLYSWTFWKYVWKVPNKGEYLIMSRAKDSFGHIQPFKAMWNRKGYGYNGVYTVKVKVE</sequence>
<evidence type="ECO:0000256" key="3">
    <source>
        <dbReference type="ARBA" id="ARBA00022723"/>
    </source>
</evidence>
<feature type="domain" description="Moybdenum cofactor oxidoreductase dimerisation" evidence="6">
    <location>
        <begin position="238"/>
        <end position="354"/>
    </location>
</feature>
<keyword evidence="3" id="KW-0479">Metal-binding</keyword>
<evidence type="ECO:0000313" key="8">
    <source>
        <dbReference type="Proteomes" id="UP000005262"/>
    </source>
</evidence>
<dbReference type="GO" id="GO:0030151">
    <property type="term" value="F:molybdenum ion binding"/>
    <property type="evidence" value="ECO:0007669"/>
    <property type="project" value="InterPro"/>
</dbReference>
<evidence type="ECO:0000256" key="4">
    <source>
        <dbReference type="ARBA" id="ARBA00023002"/>
    </source>
</evidence>
<reference evidence="7 8" key="1">
    <citation type="journal article" date="2012" name="J. Bacteriol.">
        <title>Complete genome sequences of Desulfosporosinus orientis DSM765T, Desulfosporosinus youngiae DSM17734T, Desulfosporosinus meridiei DSM13257T, and Desulfosporosinus acidiphilus DSM22704T.</title>
        <authorList>
            <person name="Pester M."/>
            <person name="Brambilla E."/>
            <person name="Alazard D."/>
            <person name="Rattei T."/>
            <person name="Weinmaier T."/>
            <person name="Han J."/>
            <person name="Lucas S."/>
            <person name="Lapidus A."/>
            <person name="Cheng J.F."/>
            <person name="Goodwin L."/>
            <person name="Pitluck S."/>
            <person name="Peters L."/>
            <person name="Ovchinnikova G."/>
            <person name="Teshima H."/>
            <person name="Detter J.C."/>
            <person name="Han C.S."/>
            <person name="Tapia R."/>
            <person name="Land M.L."/>
            <person name="Hauser L."/>
            <person name="Kyrpides N.C."/>
            <person name="Ivanova N.N."/>
            <person name="Pagani I."/>
            <person name="Huntmann M."/>
            <person name="Wei C.L."/>
            <person name="Davenport K.W."/>
            <person name="Daligault H."/>
            <person name="Chain P.S."/>
            <person name="Chen A."/>
            <person name="Mavromatis K."/>
            <person name="Markowitz V."/>
            <person name="Szeto E."/>
            <person name="Mikhailova N."/>
            <person name="Pati A."/>
            <person name="Wagner M."/>
            <person name="Woyke T."/>
            <person name="Ollivier B."/>
            <person name="Klenk H.P."/>
            <person name="Spring S."/>
            <person name="Loy A."/>
        </authorList>
    </citation>
    <scope>NUCLEOTIDE SEQUENCE [LARGE SCALE GENOMIC DNA]</scope>
    <source>
        <strain evidence="8">ATCC BAA-275 / DSM 13257 / NCIMB 13706 / S10</strain>
    </source>
</reference>
<dbReference type="Gene3D" id="2.60.40.650">
    <property type="match status" value="1"/>
</dbReference>
<dbReference type="Pfam" id="PF00174">
    <property type="entry name" value="Oxidored_molyb"/>
    <property type="match status" value="1"/>
</dbReference>
<dbReference type="Gene3D" id="3.90.420.10">
    <property type="entry name" value="Oxidoreductase, molybdopterin-binding domain"/>
    <property type="match status" value="1"/>
</dbReference>
<dbReference type="GO" id="GO:0008482">
    <property type="term" value="F:sulfite oxidase activity"/>
    <property type="evidence" value="ECO:0007669"/>
    <property type="project" value="TreeGrafter"/>
</dbReference>
<evidence type="ECO:0000313" key="7">
    <source>
        <dbReference type="EMBL" id="AFQ45376.1"/>
    </source>
</evidence>
<dbReference type="AlphaFoldDB" id="J7J343"/>
<dbReference type="SUPFAM" id="SSF56524">
    <property type="entry name" value="Oxidoreductase molybdopterin-binding domain"/>
    <property type="match status" value="1"/>
</dbReference>
<evidence type="ECO:0000259" key="6">
    <source>
        <dbReference type="Pfam" id="PF03404"/>
    </source>
</evidence>
<name>J7J343_DESMD</name>
<dbReference type="GO" id="GO:0043546">
    <property type="term" value="F:molybdopterin cofactor binding"/>
    <property type="evidence" value="ECO:0007669"/>
    <property type="project" value="TreeGrafter"/>
</dbReference>
<comment type="cofactor">
    <cofactor evidence="1">
        <name>Mo-molybdopterin</name>
        <dbReference type="ChEBI" id="CHEBI:71302"/>
    </cofactor>
</comment>
<dbReference type="HOGENOM" id="CLU_003827_5_5_9"/>
<dbReference type="InterPro" id="IPR036374">
    <property type="entry name" value="OxRdtase_Mopterin-bd_sf"/>
</dbReference>
<dbReference type="PRINTS" id="PR00407">
    <property type="entry name" value="EUMOPTERIN"/>
</dbReference>
<protein>
    <submittedName>
        <fullName evidence="7">Sulfite oxidase-like oxidoreductase</fullName>
    </submittedName>
</protein>
<proteinExistence type="predicted"/>
<evidence type="ECO:0000259" key="5">
    <source>
        <dbReference type="Pfam" id="PF00174"/>
    </source>
</evidence>